<keyword evidence="1" id="KW-0677">Repeat</keyword>
<organism evidence="3 4">
    <name type="scientific">Kalanchoe fedtschenkoi</name>
    <name type="common">Lavender scallops</name>
    <name type="synonym">South American air plant</name>
    <dbReference type="NCBI Taxonomy" id="63787"/>
    <lineage>
        <taxon>Eukaryota</taxon>
        <taxon>Viridiplantae</taxon>
        <taxon>Streptophyta</taxon>
        <taxon>Embryophyta</taxon>
        <taxon>Tracheophyta</taxon>
        <taxon>Spermatophyta</taxon>
        <taxon>Magnoliopsida</taxon>
        <taxon>eudicotyledons</taxon>
        <taxon>Gunneridae</taxon>
        <taxon>Pentapetalae</taxon>
        <taxon>Saxifragales</taxon>
        <taxon>Crassulaceae</taxon>
        <taxon>Kalanchoe</taxon>
    </lineage>
</organism>
<feature type="repeat" description="PPR" evidence="2">
    <location>
        <begin position="85"/>
        <end position="119"/>
    </location>
</feature>
<dbReference type="InterPro" id="IPR046960">
    <property type="entry name" value="PPR_At4g14850-like_plant"/>
</dbReference>
<name>A0A7N0T9F8_KALFE</name>
<dbReference type="NCBIfam" id="TIGR00756">
    <property type="entry name" value="PPR"/>
    <property type="match status" value="8"/>
</dbReference>
<dbReference type="PROSITE" id="PS51375">
    <property type="entry name" value="PPR"/>
    <property type="match status" value="9"/>
</dbReference>
<dbReference type="InterPro" id="IPR002885">
    <property type="entry name" value="PPR_rpt"/>
</dbReference>
<accession>A0A7N0T9F8</accession>
<feature type="repeat" description="PPR" evidence="2">
    <location>
        <begin position="355"/>
        <end position="389"/>
    </location>
</feature>
<dbReference type="Gene3D" id="1.25.40.10">
    <property type="entry name" value="Tetratricopeptide repeat domain"/>
    <property type="match status" value="6"/>
</dbReference>
<reference evidence="3" key="1">
    <citation type="submission" date="2021-01" db="UniProtKB">
        <authorList>
            <consortium name="EnsemblPlants"/>
        </authorList>
    </citation>
    <scope>IDENTIFICATION</scope>
</reference>
<dbReference type="GO" id="GO:0003723">
    <property type="term" value="F:RNA binding"/>
    <property type="evidence" value="ECO:0007669"/>
    <property type="project" value="InterPro"/>
</dbReference>
<dbReference type="Pfam" id="PF13041">
    <property type="entry name" value="PPR_2"/>
    <property type="match status" value="3"/>
</dbReference>
<feature type="repeat" description="PPR" evidence="2">
    <location>
        <begin position="155"/>
        <end position="185"/>
    </location>
</feature>
<evidence type="ECO:0000313" key="4">
    <source>
        <dbReference type="Proteomes" id="UP000594263"/>
    </source>
</evidence>
<dbReference type="Pfam" id="PF20431">
    <property type="entry name" value="E_motif"/>
    <property type="match status" value="1"/>
</dbReference>
<evidence type="ECO:0008006" key="5">
    <source>
        <dbReference type="Google" id="ProtNLM"/>
    </source>
</evidence>
<dbReference type="OMA" id="SCLVSCC"/>
<feature type="repeat" description="PPR" evidence="2">
    <location>
        <begin position="487"/>
        <end position="522"/>
    </location>
</feature>
<protein>
    <recommendedName>
        <fullName evidence="5">Pentatricopeptide repeat-containing protein</fullName>
    </recommendedName>
</protein>
<feature type="repeat" description="PPR" evidence="2">
    <location>
        <begin position="186"/>
        <end position="220"/>
    </location>
</feature>
<dbReference type="InterPro" id="IPR046848">
    <property type="entry name" value="E_motif"/>
</dbReference>
<feature type="repeat" description="PPR" evidence="2">
    <location>
        <begin position="252"/>
        <end position="286"/>
    </location>
</feature>
<dbReference type="GO" id="GO:0009451">
    <property type="term" value="P:RNA modification"/>
    <property type="evidence" value="ECO:0007669"/>
    <property type="project" value="InterPro"/>
</dbReference>
<evidence type="ECO:0000256" key="1">
    <source>
        <dbReference type="ARBA" id="ARBA00022737"/>
    </source>
</evidence>
<dbReference type="EnsemblPlants" id="Kaladp0025s0025.1.v1.1">
    <property type="protein sequence ID" value="Kaladp0025s0025.1.v1.1.CDS.1"/>
    <property type="gene ID" value="Kaladp0025s0025.v1.1"/>
</dbReference>
<dbReference type="FunFam" id="1.25.40.10:FF:000344">
    <property type="entry name" value="Pentatricopeptide repeat-containing protein"/>
    <property type="match status" value="1"/>
</dbReference>
<sequence>MLAWRLKRAFSTSNAPNVSSMELNRTLQMGGKAKDLKCVRRTHQKIIMHQLGFDSFLMTKLVQSYADCDHFLYAQKLFDKLPRPNVFAWTAMLALCNRRGLPRECLQMYGRMRVEGVVPDKYVFPKVLRSCAQLLWLELGMVLHKDAICCGGEFNLQVCNALIDMYSKCGDFGRARKLFDQMGVRDLLTWNSLLSGYVSNGFHEKVVELFDAMKLEGVQPDLISWNTVIDAYCRMERCDQALGLFENISEPNIISWTTIISGYSRIGKPEMALSLFSNMVQSGVTPDLDSLSTALASCRAVNVLTTGREIHAFGMKVNAIPPFYKSCGAALLAMYGASKRLQDAVNVYRLMDELDVVTWNAMIHGYVDLGSEQMALTCFGKMQNLGIECDETTLATVLPACDLKCGAQIHAYVCRRSFSMTVAVWNALIHMYSKCGCVGSAYSLFNGLSVKDTISWNTIINGFGMHGHGHTAIQLLKEMNQSGLRPNSVTFTSVLSACSHSGLVDEGLELFHSLTKDFSFVPQREHYACIVDLLARCGRLEEAVNFVQTMPFEPDKCIWGSMLAASSGYQNAHVATLAAEHLFVLEPKHAGHYVTLSNILVRDGKWEEAAQVRRRMEDRGLVKPSGYSWVNAEN</sequence>
<feature type="repeat" description="PPR" evidence="2">
    <location>
        <begin position="589"/>
        <end position="623"/>
    </location>
</feature>
<dbReference type="Proteomes" id="UP000594263">
    <property type="component" value="Unplaced"/>
</dbReference>
<dbReference type="Gramene" id="Kaladp0025s0025.1.v1.1">
    <property type="protein sequence ID" value="Kaladp0025s0025.1.v1.1.CDS.1"/>
    <property type="gene ID" value="Kaladp0025s0025.v1.1"/>
</dbReference>
<dbReference type="FunFam" id="1.25.40.10:FF:000090">
    <property type="entry name" value="Pentatricopeptide repeat-containing protein, chloroplastic"/>
    <property type="match status" value="1"/>
</dbReference>
<dbReference type="InterPro" id="IPR011990">
    <property type="entry name" value="TPR-like_helical_dom_sf"/>
</dbReference>
<dbReference type="Pfam" id="PF01535">
    <property type="entry name" value="PPR"/>
    <property type="match status" value="5"/>
</dbReference>
<feature type="repeat" description="PPR" evidence="2">
    <location>
        <begin position="452"/>
        <end position="486"/>
    </location>
</feature>
<dbReference type="PANTHER" id="PTHR47926">
    <property type="entry name" value="PENTATRICOPEPTIDE REPEAT-CONTAINING PROTEIN"/>
    <property type="match status" value="1"/>
</dbReference>
<evidence type="ECO:0000313" key="3">
    <source>
        <dbReference type="EnsemblPlants" id="Kaladp0025s0025.1.v1.1.CDS.1"/>
    </source>
</evidence>
<dbReference type="AlphaFoldDB" id="A0A7N0T9F8"/>
<evidence type="ECO:0000256" key="2">
    <source>
        <dbReference type="PROSITE-ProRule" id="PRU00708"/>
    </source>
</evidence>
<proteinExistence type="predicted"/>
<keyword evidence="4" id="KW-1185">Reference proteome</keyword>
<feature type="repeat" description="PPR" evidence="2">
    <location>
        <begin position="221"/>
        <end position="251"/>
    </location>
</feature>